<dbReference type="CDD" id="cd00037">
    <property type="entry name" value="CLECT"/>
    <property type="match status" value="1"/>
</dbReference>
<dbReference type="InterPro" id="IPR016186">
    <property type="entry name" value="C-type_lectin-like/link_sf"/>
</dbReference>
<keyword evidence="3" id="KW-1185">Reference proteome</keyword>
<dbReference type="Pfam" id="PF00059">
    <property type="entry name" value="Lectin_C"/>
    <property type="match status" value="1"/>
</dbReference>
<dbReference type="AlphaFoldDB" id="A7RGE2"/>
<dbReference type="EMBL" id="DS469509">
    <property type="protein sequence ID" value="EDO49408.1"/>
    <property type="molecule type" value="Genomic_DNA"/>
</dbReference>
<dbReference type="PROSITE" id="PS50041">
    <property type="entry name" value="C_TYPE_LECTIN_2"/>
    <property type="match status" value="1"/>
</dbReference>
<dbReference type="HOGENOM" id="CLU_049894_10_0_1"/>
<dbReference type="GO" id="GO:0006955">
    <property type="term" value="P:immune response"/>
    <property type="evidence" value="ECO:0000318"/>
    <property type="project" value="GO_Central"/>
</dbReference>
<dbReference type="PhylomeDB" id="A7RGE2"/>
<feature type="non-terminal residue" evidence="2">
    <location>
        <position position="126"/>
    </location>
</feature>
<dbReference type="FunFam" id="3.10.100.10:FF:000087">
    <property type="entry name" value="Snaclec rhodocetin subunit delta"/>
    <property type="match status" value="1"/>
</dbReference>
<organism evidence="2 3">
    <name type="scientific">Nematostella vectensis</name>
    <name type="common">Starlet sea anemone</name>
    <dbReference type="NCBI Taxonomy" id="45351"/>
    <lineage>
        <taxon>Eukaryota</taxon>
        <taxon>Metazoa</taxon>
        <taxon>Cnidaria</taxon>
        <taxon>Anthozoa</taxon>
        <taxon>Hexacorallia</taxon>
        <taxon>Actiniaria</taxon>
        <taxon>Edwardsiidae</taxon>
        <taxon>Nematostella</taxon>
    </lineage>
</organism>
<reference evidence="2 3" key="1">
    <citation type="journal article" date="2007" name="Science">
        <title>Sea anemone genome reveals ancestral eumetazoan gene repertoire and genomic organization.</title>
        <authorList>
            <person name="Putnam N.H."/>
            <person name="Srivastava M."/>
            <person name="Hellsten U."/>
            <person name="Dirks B."/>
            <person name="Chapman J."/>
            <person name="Salamov A."/>
            <person name="Terry A."/>
            <person name="Shapiro H."/>
            <person name="Lindquist E."/>
            <person name="Kapitonov V.V."/>
            <person name="Jurka J."/>
            <person name="Genikhovich G."/>
            <person name="Grigoriev I.V."/>
            <person name="Lucas S.M."/>
            <person name="Steele R.E."/>
            <person name="Finnerty J.R."/>
            <person name="Technau U."/>
            <person name="Martindale M.Q."/>
            <person name="Rokhsar D.S."/>
        </authorList>
    </citation>
    <scope>NUCLEOTIDE SEQUENCE [LARGE SCALE GENOMIC DNA]</scope>
    <source>
        <strain evidence="3">CH2 X CH6</strain>
    </source>
</reference>
<proteinExistence type="predicted"/>
<dbReference type="Proteomes" id="UP000001593">
    <property type="component" value="Unassembled WGS sequence"/>
</dbReference>
<dbReference type="OMA" id="WIALHIR"/>
<evidence type="ECO:0000313" key="3">
    <source>
        <dbReference type="Proteomes" id="UP000001593"/>
    </source>
</evidence>
<feature type="non-terminal residue" evidence="2">
    <location>
        <position position="1"/>
    </location>
</feature>
<evidence type="ECO:0000259" key="1">
    <source>
        <dbReference type="PROSITE" id="PS50041"/>
    </source>
</evidence>
<dbReference type="SUPFAM" id="SSF56436">
    <property type="entry name" value="C-type lectin-like"/>
    <property type="match status" value="1"/>
</dbReference>
<evidence type="ECO:0000313" key="2">
    <source>
        <dbReference type="EMBL" id="EDO49408.1"/>
    </source>
</evidence>
<dbReference type="GO" id="GO:0038187">
    <property type="term" value="F:pattern recognition receptor activity"/>
    <property type="evidence" value="ECO:0000318"/>
    <property type="project" value="GO_Central"/>
</dbReference>
<dbReference type="eggNOG" id="KOG4297">
    <property type="taxonomic scope" value="Eukaryota"/>
</dbReference>
<accession>A7RGE2</accession>
<feature type="domain" description="C-type lectin" evidence="1">
    <location>
        <begin position="8"/>
        <end position="125"/>
    </location>
</feature>
<dbReference type="PANTHER" id="PTHR22803">
    <property type="entry name" value="MANNOSE, PHOSPHOLIPASE, LECTIN RECEPTOR RELATED"/>
    <property type="match status" value="1"/>
</dbReference>
<dbReference type="InParanoid" id="A7RGE2"/>
<name>A7RGE2_NEMVE</name>
<dbReference type="Gene3D" id="3.10.100.10">
    <property type="entry name" value="Mannose-Binding Protein A, subunit A"/>
    <property type="match status" value="1"/>
</dbReference>
<dbReference type="InterPro" id="IPR001304">
    <property type="entry name" value="C-type_lectin-like"/>
</dbReference>
<gene>
    <name evidence="2" type="ORF">NEMVEDRAFT_v1g66344</name>
</gene>
<protein>
    <recommendedName>
        <fullName evidence="1">C-type lectin domain-containing protein</fullName>
    </recommendedName>
</protein>
<dbReference type="SMART" id="SM00034">
    <property type="entry name" value="CLECT"/>
    <property type="match status" value="1"/>
</dbReference>
<dbReference type="InterPro" id="IPR050111">
    <property type="entry name" value="C-type_lectin/snaclec_domain"/>
</dbReference>
<dbReference type="GO" id="GO:0009897">
    <property type="term" value="C:external side of plasma membrane"/>
    <property type="evidence" value="ECO:0000318"/>
    <property type="project" value="GO_Central"/>
</dbReference>
<dbReference type="KEGG" id="nve:5521692"/>
<sequence length="126" mass="14481">CHQGWIPFKGSCYVTFVDGKNWYDAESMCRDLGGYLVKIESKSEDEFVSRELALPENLVWIGLMRSVINDSFVWVDGSMAKYTNWGVGEPIVAGIGKHCVQMESEAIFFYWKTASCFMRHPYVCER</sequence>
<dbReference type="InterPro" id="IPR016187">
    <property type="entry name" value="CTDL_fold"/>
</dbReference>
<dbReference type="GO" id="GO:0030246">
    <property type="term" value="F:carbohydrate binding"/>
    <property type="evidence" value="ECO:0000318"/>
    <property type="project" value="GO_Central"/>
</dbReference>